<gene>
    <name evidence="1" type="ORF">LX16_0938</name>
</gene>
<dbReference type="EMBL" id="VLLL01000005">
    <property type="protein sequence ID" value="TWJ15238.1"/>
    <property type="molecule type" value="Genomic_DNA"/>
</dbReference>
<name>A0A562VBK1_9ACTN</name>
<reference evidence="1 2" key="1">
    <citation type="journal article" date="2013" name="Stand. Genomic Sci.">
        <title>Genomic Encyclopedia of Type Strains, Phase I: The one thousand microbial genomes (KMG-I) project.</title>
        <authorList>
            <person name="Kyrpides N.C."/>
            <person name="Woyke T."/>
            <person name="Eisen J.A."/>
            <person name="Garrity G."/>
            <person name="Lilburn T.G."/>
            <person name="Beck B.J."/>
            <person name="Whitman W.B."/>
            <person name="Hugenholtz P."/>
            <person name="Klenk H.P."/>
        </authorList>
    </citation>
    <scope>NUCLEOTIDE SEQUENCE [LARGE SCALE GENOMIC DNA]</scope>
    <source>
        <strain evidence="1 2">DSM 45044</strain>
    </source>
</reference>
<dbReference type="Proteomes" id="UP000321617">
    <property type="component" value="Unassembled WGS sequence"/>
</dbReference>
<proteinExistence type="predicted"/>
<dbReference type="AlphaFoldDB" id="A0A562VBK1"/>
<organism evidence="1 2">
    <name type="scientific">Stackebrandtia albiflava</name>
    <dbReference type="NCBI Taxonomy" id="406432"/>
    <lineage>
        <taxon>Bacteria</taxon>
        <taxon>Bacillati</taxon>
        <taxon>Actinomycetota</taxon>
        <taxon>Actinomycetes</taxon>
        <taxon>Glycomycetales</taxon>
        <taxon>Glycomycetaceae</taxon>
        <taxon>Stackebrandtia</taxon>
    </lineage>
</organism>
<sequence length="145" mass="16381">MTAPRAEWCIVATLLPYPYDGDKQGFRSHGIFPAGSRLHVIGGFAGMGHETVTVVGFSHGRRRPVSAFLPGRYLGGWRARLVYRPAILRRIHQAEEFDSTTAHRWRHLMPGDHLGRIDATDPEYGDVLASVAAWFQRRFHGDEEE</sequence>
<dbReference type="OrthoDB" id="5184909at2"/>
<dbReference type="RefSeq" id="WP_147133606.1">
    <property type="nucleotide sequence ID" value="NZ_BAABIJ010000001.1"/>
</dbReference>
<protein>
    <submittedName>
        <fullName evidence="1">Uncharacterized protein</fullName>
    </submittedName>
</protein>
<accession>A0A562VBK1</accession>
<comment type="caution">
    <text evidence="1">The sequence shown here is derived from an EMBL/GenBank/DDBJ whole genome shotgun (WGS) entry which is preliminary data.</text>
</comment>
<evidence type="ECO:0000313" key="1">
    <source>
        <dbReference type="EMBL" id="TWJ15238.1"/>
    </source>
</evidence>
<evidence type="ECO:0000313" key="2">
    <source>
        <dbReference type="Proteomes" id="UP000321617"/>
    </source>
</evidence>
<keyword evidence="2" id="KW-1185">Reference proteome</keyword>